<reference evidence="3" key="1">
    <citation type="submission" date="2011-07" db="EMBL/GenBank/DDBJ databases">
        <authorList>
            <consortium name="Caenorhabditis brenneri Sequencing and Analysis Consortium"/>
            <person name="Wilson R.K."/>
        </authorList>
    </citation>
    <scope>NUCLEOTIDE SEQUENCE [LARGE SCALE GENOMIC DNA]</scope>
    <source>
        <strain evidence="3">PB2801</strain>
    </source>
</reference>
<protein>
    <recommendedName>
        <fullName evidence="4">Serpentine Receptor, class Z</fullName>
    </recommendedName>
</protein>
<keyword evidence="1" id="KW-1133">Transmembrane helix</keyword>
<evidence type="ECO:0008006" key="4">
    <source>
        <dbReference type="Google" id="ProtNLM"/>
    </source>
</evidence>
<keyword evidence="1" id="KW-0472">Membrane</keyword>
<dbReference type="PANTHER" id="PTHR31720:SF12">
    <property type="entry name" value="SERPENTINE RECEPTOR, CLASS T-RELATED"/>
    <property type="match status" value="1"/>
</dbReference>
<keyword evidence="1" id="KW-0812">Transmembrane</keyword>
<dbReference type="EMBL" id="GL379833">
    <property type="protein sequence ID" value="EGT51401.1"/>
    <property type="molecule type" value="Genomic_DNA"/>
</dbReference>
<keyword evidence="3" id="KW-1185">Reference proteome</keyword>
<dbReference type="AlphaFoldDB" id="G0N348"/>
<dbReference type="eggNOG" id="ENOG502RAZU">
    <property type="taxonomic scope" value="Eukaryota"/>
</dbReference>
<proteinExistence type="predicted"/>
<accession>G0N348</accession>
<dbReference type="HOGENOM" id="CLU_056063_1_0_1"/>
<gene>
    <name evidence="2" type="ORF">CAEBREN_21442</name>
</gene>
<evidence type="ECO:0000313" key="3">
    <source>
        <dbReference type="Proteomes" id="UP000008068"/>
    </source>
</evidence>
<feature type="transmembrane region" description="Helical" evidence="1">
    <location>
        <begin position="44"/>
        <end position="61"/>
    </location>
</feature>
<dbReference type="InterPro" id="IPR018817">
    <property type="entry name" value="7TM_GPCR_serpentine_rcpt_Srz"/>
</dbReference>
<organism evidence="3">
    <name type="scientific">Caenorhabditis brenneri</name>
    <name type="common">Nematode worm</name>
    <dbReference type="NCBI Taxonomy" id="135651"/>
    <lineage>
        <taxon>Eukaryota</taxon>
        <taxon>Metazoa</taxon>
        <taxon>Ecdysozoa</taxon>
        <taxon>Nematoda</taxon>
        <taxon>Chromadorea</taxon>
        <taxon>Rhabditida</taxon>
        <taxon>Rhabditina</taxon>
        <taxon>Rhabditomorpha</taxon>
        <taxon>Rhabditoidea</taxon>
        <taxon>Rhabditidae</taxon>
        <taxon>Peloderinae</taxon>
        <taxon>Caenorhabditis</taxon>
    </lineage>
</organism>
<dbReference type="Pfam" id="PF10325">
    <property type="entry name" value="7TM_GPCR_Srz"/>
    <property type="match status" value="1"/>
</dbReference>
<dbReference type="InParanoid" id="G0N348"/>
<dbReference type="OrthoDB" id="5876498at2759"/>
<dbReference type="PANTHER" id="PTHR31720">
    <property type="entry name" value="SERPENTINE RECEPTOR, CLASS Z-RELATED"/>
    <property type="match status" value="1"/>
</dbReference>
<dbReference type="OMA" id="SKSSHIW"/>
<evidence type="ECO:0000313" key="2">
    <source>
        <dbReference type="EMBL" id="EGT51401.1"/>
    </source>
</evidence>
<feature type="transmembrane region" description="Helical" evidence="1">
    <location>
        <begin position="127"/>
        <end position="146"/>
    </location>
</feature>
<feature type="transmembrane region" description="Helical" evidence="1">
    <location>
        <begin position="166"/>
        <end position="189"/>
    </location>
</feature>
<feature type="transmembrane region" description="Helical" evidence="1">
    <location>
        <begin position="81"/>
        <end position="106"/>
    </location>
</feature>
<sequence length="304" mass="35843">MNHSIFLAATLFLFCTIFPVFVIVYRGMREKEKTTAVYPITNHFYRATCCTYSVFLLAYSLGELRDRLLKENRTVTFFVKWLSYLFLVFLKVHLVILSLLAVQRFLLYFFPDYDKYIALKEKPTNRLLLFLYIVFFVKSIVAKVYFDYFKSYAGYIIDETHITNPFQLFLTYELLTLYGILFASSLLYIPVIISIKKQSHLVSVVKNKPHQFILYQTLLVVASKLGSTPFDHLESSDVISTPVLIQVSYLLCNQKNVEELRKSLSIRKVIKKLFMFMWKRIKREQNRVEPVAQLQIEEMRTTVV</sequence>
<dbReference type="Proteomes" id="UP000008068">
    <property type="component" value="Unassembled WGS sequence"/>
</dbReference>
<feature type="transmembrane region" description="Helical" evidence="1">
    <location>
        <begin position="6"/>
        <end position="24"/>
    </location>
</feature>
<evidence type="ECO:0000256" key="1">
    <source>
        <dbReference type="SAM" id="Phobius"/>
    </source>
</evidence>
<name>G0N348_CAEBE</name>